<name>A0AA38KYF0_TAXCH</name>
<dbReference type="Proteomes" id="UP000824469">
    <property type="component" value="Unassembled WGS sequence"/>
</dbReference>
<comment type="caution">
    <text evidence="1">The sequence shown here is derived from an EMBL/GenBank/DDBJ whole genome shotgun (WGS) entry which is preliminary data.</text>
</comment>
<feature type="non-terminal residue" evidence="1">
    <location>
        <position position="60"/>
    </location>
</feature>
<dbReference type="AlphaFoldDB" id="A0AA38KYF0"/>
<organism evidence="1 2">
    <name type="scientific">Taxus chinensis</name>
    <name type="common">Chinese yew</name>
    <name type="synonym">Taxus wallichiana var. chinensis</name>
    <dbReference type="NCBI Taxonomy" id="29808"/>
    <lineage>
        <taxon>Eukaryota</taxon>
        <taxon>Viridiplantae</taxon>
        <taxon>Streptophyta</taxon>
        <taxon>Embryophyta</taxon>
        <taxon>Tracheophyta</taxon>
        <taxon>Spermatophyta</taxon>
        <taxon>Pinopsida</taxon>
        <taxon>Pinidae</taxon>
        <taxon>Conifers II</taxon>
        <taxon>Cupressales</taxon>
        <taxon>Taxaceae</taxon>
        <taxon>Taxus</taxon>
    </lineage>
</organism>
<proteinExistence type="predicted"/>
<keyword evidence="2" id="KW-1185">Reference proteome</keyword>
<evidence type="ECO:0000313" key="2">
    <source>
        <dbReference type="Proteomes" id="UP000824469"/>
    </source>
</evidence>
<gene>
    <name evidence="1" type="ORF">KI387_026228</name>
</gene>
<dbReference type="EMBL" id="JAHRHJ020000006">
    <property type="protein sequence ID" value="KAH9311193.1"/>
    <property type="molecule type" value="Genomic_DNA"/>
</dbReference>
<protein>
    <submittedName>
        <fullName evidence="1">Uncharacterized protein</fullName>
    </submittedName>
</protein>
<evidence type="ECO:0000313" key="1">
    <source>
        <dbReference type="EMBL" id="KAH9311193.1"/>
    </source>
</evidence>
<accession>A0AA38KYF0</accession>
<feature type="non-terminal residue" evidence="1">
    <location>
        <position position="1"/>
    </location>
</feature>
<sequence>WVRVSKNRAIQAESGGAELNFSWECREEAFGRFQQLQGREVNLSQKISGRERAECNSCYR</sequence>
<reference evidence="1 2" key="1">
    <citation type="journal article" date="2021" name="Nat. Plants">
        <title>The Taxus genome provides insights into paclitaxel biosynthesis.</title>
        <authorList>
            <person name="Xiong X."/>
            <person name="Gou J."/>
            <person name="Liao Q."/>
            <person name="Li Y."/>
            <person name="Zhou Q."/>
            <person name="Bi G."/>
            <person name="Li C."/>
            <person name="Du R."/>
            <person name="Wang X."/>
            <person name="Sun T."/>
            <person name="Guo L."/>
            <person name="Liang H."/>
            <person name="Lu P."/>
            <person name="Wu Y."/>
            <person name="Zhang Z."/>
            <person name="Ro D.K."/>
            <person name="Shang Y."/>
            <person name="Huang S."/>
            <person name="Yan J."/>
        </authorList>
    </citation>
    <scope>NUCLEOTIDE SEQUENCE [LARGE SCALE GENOMIC DNA]</scope>
    <source>
        <strain evidence="1">Ta-2019</strain>
    </source>
</reference>